<dbReference type="EMBL" id="CP007142">
    <property type="protein sequence ID" value="AJQ95772.1"/>
    <property type="molecule type" value="Genomic_DNA"/>
</dbReference>
<evidence type="ECO:0000313" key="6">
    <source>
        <dbReference type="Proteomes" id="UP000032266"/>
    </source>
</evidence>
<dbReference type="InterPro" id="IPR012223">
    <property type="entry name" value="TEII"/>
</dbReference>
<dbReference type="InterPro" id="IPR029058">
    <property type="entry name" value="AB_hydrolase_fold"/>
</dbReference>
<gene>
    <name evidence="5" type="primary">tarH</name>
    <name evidence="4" type="ORF">YC6258_03736</name>
</gene>
<organism evidence="4 6">
    <name type="scientific">Gynuella sunshinyii YC6258</name>
    <dbReference type="NCBI Taxonomy" id="1445510"/>
    <lineage>
        <taxon>Bacteria</taxon>
        <taxon>Pseudomonadati</taxon>
        <taxon>Pseudomonadota</taxon>
        <taxon>Gammaproteobacteria</taxon>
        <taxon>Oceanospirillales</taxon>
        <taxon>Saccharospirillaceae</taxon>
        <taxon>Gynuella</taxon>
    </lineage>
</organism>
<dbReference type="GO" id="GO:0016787">
    <property type="term" value="F:hydrolase activity"/>
    <property type="evidence" value="ECO:0007669"/>
    <property type="project" value="UniProtKB-KW"/>
</dbReference>
<dbReference type="OrthoDB" id="8480037at2"/>
<protein>
    <submittedName>
        <fullName evidence="4 5">Thioesterase</fullName>
        <ecNumber evidence="4">3.1.2.-</ecNumber>
    </submittedName>
</protein>
<comment type="similarity">
    <text evidence="1">Belongs to the thioesterase family.</text>
</comment>
<accession>A0A0C5VM50</accession>
<dbReference type="SMART" id="SM00824">
    <property type="entry name" value="PKS_TE"/>
    <property type="match status" value="1"/>
</dbReference>
<dbReference type="Proteomes" id="UP000032266">
    <property type="component" value="Chromosome"/>
</dbReference>
<proteinExistence type="inferred from homology"/>
<dbReference type="InterPro" id="IPR001031">
    <property type="entry name" value="Thioesterase"/>
</dbReference>
<dbReference type="KEGG" id="gsn:YC6258_03736"/>
<dbReference type="AlphaFoldDB" id="A0A0C5VM50"/>
<evidence type="ECO:0000256" key="2">
    <source>
        <dbReference type="ARBA" id="ARBA00022801"/>
    </source>
</evidence>
<feature type="domain" description="Thioesterase TesA-like" evidence="3">
    <location>
        <begin position="28"/>
        <end position="247"/>
    </location>
</feature>
<dbReference type="PANTHER" id="PTHR11487:SF0">
    <property type="entry name" value="S-ACYL FATTY ACID SYNTHASE THIOESTERASE, MEDIUM CHAIN"/>
    <property type="match status" value="1"/>
</dbReference>
<name>A0A0C5VM50_9GAMM</name>
<dbReference type="EMBL" id="BK010667">
    <property type="protein sequence ID" value="DAC80065.1"/>
    <property type="molecule type" value="Genomic_DNA"/>
</dbReference>
<evidence type="ECO:0000259" key="3">
    <source>
        <dbReference type="SMART" id="SM00824"/>
    </source>
</evidence>
<sequence length="262" mass="29939">MSTEHAMRRRFFRMQLNDQADARLLMFPFAGGSAAAYQPLLKRMPDDIDVLVYQMPGHGTRFSEPLCQSVAELIEDICEFLPMLTDKPLYLFGHSLGGRVAHALCRQLQTLKQALPRMVIMSASRPPDIANHNPMSHLPDRDFLQRLRIYDGIPAEILENDAMMELFLPAIKTDMRVFESYQCEPDRPLMTPVVIWGGADDSYSPLQDVVGWNRFFAIQKEFRSWPGGHFYINQSIDAVAKGIVTHVRDSMERYSMVRGQVS</sequence>
<dbReference type="Pfam" id="PF00975">
    <property type="entry name" value="Thioesterase"/>
    <property type="match status" value="1"/>
</dbReference>
<dbReference type="RefSeq" id="WP_082070762.1">
    <property type="nucleotide sequence ID" value="NZ_CP007142.1"/>
</dbReference>
<keyword evidence="6" id="KW-1185">Reference proteome</keyword>
<dbReference type="SUPFAM" id="SSF53474">
    <property type="entry name" value="alpha/beta-Hydrolases"/>
    <property type="match status" value="1"/>
</dbReference>
<dbReference type="HOGENOM" id="CLU_070456_1_2_6"/>
<dbReference type="STRING" id="1445510.YC6258_03736"/>
<evidence type="ECO:0000256" key="1">
    <source>
        <dbReference type="ARBA" id="ARBA00007169"/>
    </source>
</evidence>
<dbReference type="GO" id="GO:0008610">
    <property type="term" value="P:lipid biosynthetic process"/>
    <property type="evidence" value="ECO:0007669"/>
    <property type="project" value="TreeGrafter"/>
</dbReference>
<evidence type="ECO:0000313" key="4">
    <source>
        <dbReference type="EMBL" id="AJQ95772.1"/>
    </source>
</evidence>
<evidence type="ECO:0000313" key="5">
    <source>
        <dbReference type="EMBL" id="DAC80065.1"/>
    </source>
</evidence>
<dbReference type="Gene3D" id="3.40.50.1820">
    <property type="entry name" value="alpha/beta hydrolase"/>
    <property type="match status" value="1"/>
</dbReference>
<dbReference type="InterPro" id="IPR020802">
    <property type="entry name" value="TesA-like"/>
</dbReference>
<reference evidence="4 6" key="1">
    <citation type="submission" date="2014-01" db="EMBL/GenBank/DDBJ databases">
        <title>Full genme sequencing of cellulolytic bacterium Gynuella sunshinyii YC6258T gen. nov., sp. nov.</title>
        <authorList>
            <person name="Khan H."/>
            <person name="Chung E.J."/>
            <person name="Chung Y.R."/>
        </authorList>
    </citation>
    <scope>NUCLEOTIDE SEQUENCE [LARGE SCALE GENOMIC DNA]</scope>
    <source>
        <strain evidence="4 6">YC6258</strain>
    </source>
</reference>
<keyword evidence="2 4" id="KW-0378">Hydrolase</keyword>
<dbReference type="PANTHER" id="PTHR11487">
    <property type="entry name" value="THIOESTERASE"/>
    <property type="match status" value="1"/>
</dbReference>
<dbReference type="EC" id="3.1.2.-" evidence="4"/>
<reference evidence="5" key="2">
    <citation type="journal article" date="2019" name="Nat. Chem. Biol.">
        <title>Automated structure prediction of trans-acyltransferase polyketide synthase products.</title>
        <authorList>
            <person name="Helfrich E.J.N."/>
            <person name="Ueoka R."/>
            <person name="Dolev A."/>
            <person name="Rust M."/>
            <person name="Meoded R.A."/>
            <person name="Bhushan A."/>
            <person name="Califano G."/>
            <person name="Costa R."/>
            <person name="Gugger M."/>
            <person name="Steinbeck C."/>
            <person name="Moreno P."/>
            <person name="Piel J."/>
        </authorList>
    </citation>
    <scope>NUCLEOTIDE SEQUENCE</scope>
    <source>
        <strain evidence="5">YC6258</strain>
    </source>
</reference>